<evidence type="ECO:0000259" key="1">
    <source>
        <dbReference type="Pfam" id="PF01609"/>
    </source>
</evidence>
<dbReference type="InterPro" id="IPR002559">
    <property type="entry name" value="Transposase_11"/>
</dbReference>
<sequence length="333" mass="38059">MQTMLSGVQVPVYSQERLESLAQVMALEQFKLISPNPEKLVQAAPSLLQGNRGKDYVYLTRLGEGLGSLVGKTFTFWDQCGKVGKGKFGTVLAVDESGLTVGEKGELEALRDGVGLIPWRRKGVKARSVDLVHPVRCSLMLQFADLRGESPSLFLLHSVQEVVKHVEVDYVLADAGFLNFQVLREMPVKIVVRGKSGLKGFQQLSSLRLQESVRKVEDRTYVAYRELELDGLYYYDVVYVKDKERPRHFTFVTNFKGDPYTLAELYRLRWQIEEGFKVKKARIELVRKLRNKVLLFLCYTILDNAWNLFNRVVFGYITPGKKFISFDSFIKLL</sequence>
<accession>A0A2U9IVU3</accession>
<gene>
    <name evidence="2" type="ORF">DFR87_10770</name>
</gene>
<dbReference type="GO" id="GO:0003677">
    <property type="term" value="F:DNA binding"/>
    <property type="evidence" value="ECO:0007669"/>
    <property type="project" value="InterPro"/>
</dbReference>
<keyword evidence="3" id="KW-1185">Reference proteome</keyword>
<evidence type="ECO:0000313" key="3">
    <source>
        <dbReference type="Proteomes" id="UP000247586"/>
    </source>
</evidence>
<dbReference type="InterPro" id="IPR012337">
    <property type="entry name" value="RNaseH-like_sf"/>
</dbReference>
<name>A0A2U9IVU3_9CREN</name>
<reference evidence="2 3" key="1">
    <citation type="submission" date="2018-05" db="EMBL/GenBank/DDBJ databases">
        <title>Complete Genome Sequences of Extremely Thermoacidophilic, Metal-Mobilizing Type-Strain Members of the Archaeal Family Sulfolobaceae: Acidianus brierleyi DSM-1651T, Acidianus sulfidivorans DSM-18786T, Metallosphaera hakonensis DSM-7519T, and Metallosphaera prunae DSM-10039T.</title>
        <authorList>
            <person name="Counts J.A."/>
            <person name="Kelly R.M."/>
        </authorList>
    </citation>
    <scope>NUCLEOTIDE SEQUENCE [LARGE SCALE GENOMIC DNA]</scope>
    <source>
        <strain evidence="2 3">HO1-1</strain>
    </source>
</reference>
<evidence type="ECO:0000313" key="2">
    <source>
        <dbReference type="EMBL" id="AWS00083.1"/>
    </source>
</evidence>
<dbReference type="GO" id="GO:0004803">
    <property type="term" value="F:transposase activity"/>
    <property type="evidence" value="ECO:0007669"/>
    <property type="project" value="InterPro"/>
</dbReference>
<dbReference type="SUPFAM" id="SSF53098">
    <property type="entry name" value="Ribonuclease H-like"/>
    <property type="match status" value="1"/>
</dbReference>
<proteinExistence type="predicted"/>
<dbReference type="GO" id="GO:0006313">
    <property type="term" value="P:DNA transposition"/>
    <property type="evidence" value="ECO:0007669"/>
    <property type="project" value="InterPro"/>
</dbReference>
<reference evidence="3" key="3">
    <citation type="submission" date="2020-03" db="EMBL/GenBank/DDBJ databases">
        <title>Sequencing and Assembly of Multiple Reported Metal-Biooxidizing Members of the Extremely Thermoacidophilic Archaeal Family Sulfolobaceae.</title>
        <authorList>
            <person name="Counts J.A."/>
            <person name="Kelly R.M."/>
        </authorList>
    </citation>
    <scope>NUCLEOTIDE SEQUENCE [LARGE SCALE GENOMIC DNA]</scope>
    <source>
        <strain evidence="3">HO1-1</strain>
    </source>
</reference>
<dbReference type="EMBL" id="CP029287">
    <property type="protein sequence ID" value="AWS00083.1"/>
    <property type="molecule type" value="Genomic_DNA"/>
</dbReference>
<protein>
    <submittedName>
        <fullName evidence="2">ISH3 family transposase</fullName>
    </submittedName>
</protein>
<dbReference type="Proteomes" id="UP000247586">
    <property type="component" value="Chromosome"/>
</dbReference>
<feature type="domain" description="Transposase IS4-like" evidence="1">
    <location>
        <begin position="159"/>
        <end position="285"/>
    </location>
</feature>
<dbReference type="OrthoDB" id="225944at2157"/>
<dbReference type="KEGG" id="mhk:DFR87_10770"/>
<dbReference type="AlphaFoldDB" id="A0A2U9IVU3"/>
<reference evidence="3" key="2">
    <citation type="submission" date="2020-03" db="EMBL/GenBank/DDBJ databases">
        <title>Complete Genome Sequences of Extremely Thermoacidophilic, Metal-Mobilizing Type-Strain Members of the Archaeal Family Sulfolobaceae: Acidianus brierleyi DSM-1651T, Acidianus sulfidivorans DSM-18786T, Metallosphaera hakonensis DSM-7519T, and Metallosphaera prunae DSM-10039T.</title>
        <authorList>
            <person name="Counts J.A."/>
            <person name="Kelly R.M."/>
        </authorList>
    </citation>
    <scope>NUCLEOTIDE SEQUENCE [LARGE SCALE GENOMIC DNA]</scope>
    <source>
        <strain evidence="3">HO1-1</strain>
    </source>
</reference>
<dbReference type="Pfam" id="PF01609">
    <property type="entry name" value="DDE_Tnp_1"/>
    <property type="match status" value="1"/>
</dbReference>
<organism evidence="2 3">
    <name type="scientific">Metallosphaera hakonensis JCM 8857 = DSM 7519</name>
    <dbReference type="NCBI Taxonomy" id="1293036"/>
    <lineage>
        <taxon>Archaea</taxon>
        <taxon>Thermoproteota</taxon>
        <taxon>Thermoprotei</taxon>
        <taxon>Sulfolobales</taxon>
        <taxon>Sulfolobaceae</taxon>
        <taxon>Metallosphaera</taxon>
    </lineage>
</organism>